<dbReference type="OrthoDB" id="1470350at2759"/>
<evidence type="ECO:0000256" key="5">
    <source>
        <dbReference type="SAM" id="Phobius"/>
    </source>
</evidence>
<dbReference type="AlphaFoldDB" id="A0A9Q0KG85"/>
<evidence type="ECO:0000256" key="2">
    <source>
        <dbReference type="ARBA" id="ARBA00022723"/>
    </source>
</evidence>
<accession>A0A9Q0KG85</accession>
<sequence length="160" mass="18508">MDMVPLYYLISSLAFTTVISIVIFFFYSRSHPQRLSKTPCPESYPLIGNLIAFLRNRHRFHDWVTEMLSQTPSNTLQVRGFLDTHRGKEMAYVQMKSIAAAVIYGFEIDEMFGGRRRTVRPNYTLSLVLKMEGGLLVRLKKRGQTQTETKTENVDPRVNI</sequence>
<evidence type="ECO:0000313" key="6">
    <source>
        <dbReference type="EMBL" id="KAJ4969714.1"/>
    </source>
</evidence>
<evidence type="ECO:0000313" key="7">
    <source>
        <dbReference type="Proteomes" id="UP001141806"/>
    </source>
</evidence>
<keyword evidence="3" id="KW-0560">Oxidoreductase</keyword>
<feature type="transmembrane region" description="Helical" evidence="5">
    <location>
        <begin position="6"/>
        <end position="27"/>
    </location>
</feature>
<comment type="similarity">
    <text evidence="1">Belongs to the cytochrome P450 family.</text>
</comment>
<dbReference type="PANTHER" id="PTHR24296">
    <property type="entry name" value="CYTOCHROME P450"/>
    <property type="match status" value="1"/>
</dbReference>
<evidence type="ECO:0000256" key="1">
    <source>
        <dbReference type="ARBA" id="ARBA00010617"/>
    </source>
</evidence>
<evidence type="ECO:0000256" key="4">
    <source>
        <dbReference type="ARBA" id="ARBA00023004"/>
    </source>
</evidence>
<keyword evidence="5" id="KW-0472">Membrane</keyword>
<keyword evidence="5" id="KW-0812">Transmembrane</keyword>
<keyword evidence="5" id="KW-1133">Transmembrane helix</keyword>
<name>A0A9Q0KG85_9MAGN</name>
<dbReference type="Proteomes" id="UP001141806">
    <property type="component" value="Unassembled WGS sequence"/>
</dbReference>
<proteinExistence type="inferred from homology"/>
<evidence type="ECO:0000256" key="3">
    <source>
        <dbReference type="ARBA" id="ARBA00023002"/>
    </source>
</evidence>
<keyword evidence="2" id="KW-0479">Metal-binding</keyword>
<dbReference type="EMBL" id="JAMYWD010000005">
    <property type="protein sequence ID" value="KAJ4969714.1"/>
    <property type="molecule type" value="Genomic_DNA"/>
</dbReference>
<organism evidence="6 7">
    <name type="scientific">Protea cynaroides</name>
    <dbReference type="NCBI Taxonomy" id="273540"/>
    <lineage>
        <taxon>Eukaryota</taxon>
        <taxon>Viridiplantae</taxon>
        <taxon>Streptophyta</taxon>
        <taxon>Embryophyta</taxon>
        <taxon>Tracheophyta</taxon>
        <taxon>Spermatophyta</taxon>
        <taxon>Magnoliopsida</taxon>
        <taxon>Proteales</taxon>
        <taxon>Proteaceae</taxon>
        <taxon>Protea</taxon>
    </lineage>
</organism>
<evidence type="ECO:0008006" key="8">
    <source>
        <dbReference type="Google" id="ProtNLM"/>
    </source>
</evidence>
<keyword evidence="7" id="KW-1185">Reference proteome</keyword>
<keyword evidence="4" id="KW-0408">Iron</keyword>
<gene>
    <name evidence="6" type="ORF">NE237_002813</name>
</gene>
<protein>
    <recommendedName>
        <fullName evidence="8">Cytochrome P450</fullName>
    </recommendedName>
</protein>
<reference evidence="6" key="1">
    <citation type="journal article" date="2023" name="Plant J.">
        <title>The genome of the king protea, Protea cynaroides.</title>
        <authorList>
            <person name="Chang J."/>
            <person name="Duong T.A."/>
            <person name="Schoeman C."/>
            <person name="Ma X."/>
            <person name="Roodt D."/>
            <person name="Barker N."/>
            <person name="Li Z."/>
            <person name="Van de Peer Y."/>
            <person name="Mizrachi E."/>
        </authorList>
    </citation>
    <scope>NUCLEOTIDE SEQUENCE</scope>
    <source>
        <tissue evidence="6">Young leaves</tissue>
    </source>
</reference>
<dbReference type="GO" id="GO:0046872">
    <property type="term" value="F:metal ion binding"/>
    <property type="evidence" value="ECO:0007669"/>
    <property type="project" value="UniProtKB-KW"/>
</dbReference>
<comment type="caution">
    <text evidence="6">The sequence shown here is derived from an EMBL/GenBank/DDBJ whole genome shotgun (WGS) entry which is preliminary data.</text>
</comment>
<dbReference type="GO" id="GO:0016491">
    <property type="term" value="F:oxidoreductase activity"/>
    <property type="evidence" value="ECO:0007669"/>
    <property type="project" value="UniProtKB-KW"/>
</dbReference>